<reference evidence="2 3" key="1">
    <citation type="submission" date="2015-12" db="EMBL/GenBank/DDBJ databases">
        <title>Draft genome sequence of Streptomyces silvensis ATCC 53525, a producer of novel hormone antagonists.</title>
        <authorList>
            <person name="Johnston C.W."/>
            <person name="Li Y."/>
            <person name="Magarvey N.A."/>
        </authorList>
    </citation>
    <scope>NUCLEOTIDE SEQUENCE [LARGE SCALE GENOMIC DNA]</scope>
    <source>
        <strain evidence="2 3">ATCC 53525</strain>
    </source>
</reference>
<dbReference type="EMBL" id="LOCL01000023">
    <property type="protein sequence ID" value="KUF20163.1"/>
    <property type="molecule type" value="Genomic_DNA"/>
</dbReference>
<dbReference type="Proteomes" id="UP000054804">
    <property type="component" value="Unassembled WGS sequence"/>
</dbReference>
<dbReference type="STRING" id="1765722.AT728_40150"/>
<dbReference type="AlphaFoldDB" id="A0A0W7XCB3"/>
<gene>
    <name evidence="2" type="ORF">AT728_40150</name>
</gene>
<keyword evidence="3" id="KW-1185">Reference proteome</keyword>
<proteinExistence type="predicted"/>
<protein>
    <submittedName>
        <fullName evidence="2">Uncharacterized protein</fullName>
    </submittedName>
</protein>
<sequence>MVLDTAPRLTSPWPAWPDVPGAGLVSLPPDRPCTRTQVHAAVSPFPGPGGNWGVLTDHRPWSETPLDLPAAPGAWYQLAAAGGWQIVVGDTAHPIAHDIVTSRVQGRAGLTSGWCALPFAVPVLCAPATGPGVNALQTAVKALTAEGLPLQRTVVALTSMGAGRLPPPVRAAATMLQSQVFAVVNLPFDPHIRSHGLTDAARLSRRTSEATATLVADIVRAAQHTWGEPLPPAPVPAGLQAPGPPVSTRPVEGVLR</sequence>
<organism evidence="2 3">
    <name type="scientific">Streptomyces silvensis</name>
    <dbReference type="NCBI Taxonomy" id="1765722"/>
    <lineage>
        <taxon>Bacteria</taxon>
        <taxon>Bacillati</taxon>
        <taxon>Actinomycetota</taxon>
        <taxon>Actinomycetes</taxon>
        <taxon>Kitasatosporales</taxon>
        <taxon>Streptomycetaceae</taxon>
        <taxon>Streptomyces</taxon>
    </lineage>
</organism>
<name>A0A0W7XCB3_9ACTN</name>
<feature type="region of interest" description="Disordered" evidence="1">
    <location>
        <begin position="227"/>
        <end position="256"/>
    </location>
</feature>
<evidence type="ECO:0000313" key="2">
    <source>
        <dbReference type="EMBL" id="KUF20163.1"/>
    </source>
</evidence>
<evidence type="ECO:0000313" key="3">
    <source>
        <dbReference type="Proteomes" id="UP000054804"/>
    </source>
</evidence>
<comment type="caution">
    <text evidence="2">The sequence shown here is derived from an EMBL/GenBank/DDBJ whole genome shotgun (WGS) entry which is preliminary data.</text>
</comment>
<accession>A0A0W7XCB3</accession>
<evidence type="ECO:0000256" key="1">
    <source>
        <dbReference type="SAM" id="MobiDB-lite"/>
    </source>
</evidence>